<organism evidence="1">
    <name type="scientific">viral metagenome</name>
    <dbReference type="NCBI Taxonomy" id="1070528"/>
    <lineage>
        <taxon>unclassified sequences</taxon>
        <taxon>metagenomes</taxon>
        <taxon>organismal metagenomes</taxon>
    </lineage>
</organism>
<protein>
    <submittedName>
        <fullName evidence="1">Uncharacterized protein</fullName>
    </submittedName>
</protein>
<name>A0A6C0LSP2_9ZZZZ</name>
<dbReference type="AlphaFoldDB" id="A0A6C0LSP2"/>
<dbReference type="EMBL" id="MN740559">
    <property type="protein sequence ID" value="QHU33617.1"/>
    <property type="molecule type" value="Genomic_DNA"/>
</dbReference>
<proteinExistence type="predicted"/>
<accession>A0A6C0LSP2</accession>
<sequence length="327" mass="36495">MMDIPYREIQGCKFRAGHQLGGTCYMAAANAVFATSYAFEHSTNNPDIINYIRGYSDSHLPSVYGSTTCPMVPSYIGDLYNDMALLFNDNGATLQTVYLFSTVITLAQTTNPNLSSVLLYDTTADIGDEHVEVPKENMDNDYFKIYKIWDIFGRHLNMNNNGFDEVQPFDKNSAMVGGGFPHLHLLALLLASGSTPTYSRAKAAAVDHAIDTYVTTNFPTVLALNMRHSKNVTSGQSSQLQSIQDRDFFWELYKVSDKIASRSNCLISGIILSISGENGLLHAFQLIPCKKDFIICSYNKCYNTSDPSHRVITKKYSKILMITFLLE</sequence>
<reference evidence="1" key="1">
    <citation type="journal article" date="2020" name="Nature">
        <title>Giant virus diversity and host interactions through global metagenomics.</title>
        <authorList>
            <person name="Schulz F."/>
            <person name="Roux S."/>
            <person name="Paez-Espino D."/>
            <person name="Jungbluth S."/>
            <person name="Walsh D.A."/>
            <person name="Denef V.J."/>
            <person name="McMahon K.D."/>
            <person name="Konstantinidis K.T."/>
            <person name="Eloe-Fadrosh E.A."/>
            <person name="Kyrpides N.C."/>
            <person name="Woyke T."/>
        </authorList>
    </citation>
    <scope>NUCLEOTIDE SEQUENCE</scope>
    <source>
        <strain evidence="1">GVMAG-S-1016704-121</strain>
    </source>
</reference>
<evidence type="ECO:0000313" key="1">
    <source>
        <dbReference type="EMBL" id="QHU33617.1"/>
    </source>
</evidence>